<keyword evidence="2" id="KW-0732">Signal</keyword>
<evidence type="ECO:0000256" key="2">
    <source>
        <dbReference type="SAM" id="SignalP"/>
    </source>
</evidence>
<dbReference type="InterPro" id="IPR026444">
    <property type="entry name" value="Secre_tail"/>
</dbReference>
<dbReference type="RefSeq" id="WP_245090591.1">
    <property type="nucleotide sequence ID" value="NZ_CP095053.1"/>
</dbReference>
<dbReference type="NCBIfam" id="TIGR04183">
    <property type="entry name" value="Por_Secre_tail"/>
    <property type="match status" value="1"/>
</dbReference>
<dbReference type="EMBL" id="CP095053">
    <property type="protein sequence ID" value="UOR03661.1"/>
    <property type="molecule type" value="Genomic_DNA"/>
</dbReference>
<dbReference type="Gene3D" id="2.60.120.260">
    <property type="entry name" value="Galactose-binding domain-like"/>
    <property type="match status" value="3"/>
</dbReference>
<dbReference type="InterPro" id="IPR013783">
    <property type="entry name" value="Ig-like_fold"/>
</dbReference>
<accession>A0A8T9SQN8</accession>
<evidence type="ECO:0000313" key="4">
    <source>
        <dbReference type="EMBL" id="UOR03661.1"/>
    </source>
</evidence>
<dbReference type="InterPro" id="IPR008979">
    <property type="entry name" value="Galactose-bd-like_sf"/>
</dbReference>
<feature type="domain" description="Secretion system C-terminal sorting" evidence="3">
    <location>
        <begin position="1022"/>
        <end position="1098"/>
    </location>
</feature>
<dbReference type="KEGG" id="haei:MUN82_11945"/>
<dbReference type="InterPro" id="IPR011050">
    <property type="entry name" value="Pectin_lyase_fold/virulence"/>
</dbReference>
<evidence type="ECO:0000256" key="1">
    <source>
        <dbReference type="SAM" id="MobiDB-lite"/>
    </source>
</evidence>
<feature type="region of interest" description="Disordered" evidence="1">
    <location>
        <begin position="378"/>
        <end position="402"/>
    </location>
</feature>
<protein>
    <submittedName>
        <fullName evidence="4">Ig-like domain-containing protein</fullName>
    </submittedName>
</protein>
<evidence type="ECO:0000259" key="3">
    <source>
        <dbReference type="Pfam" id="PF18962"/>
    </source>
</evidence>
<evidence type="ECO:0000313" key="5">
    <source>
        <dbReference type="Proteomes" id="UP000829925"/>
    </source>
</evidence>
<dbReference type="SUPFAM" id="SSF49785">
    <property type="entry name" value="Galactose-binding domain-like"/>
    <property type="match status" value="1"/>
</dbReference>
<proteinExistence type="predicted"/>
<feature type="chain" id="PRO_5035896401" evidence="2">
    <location>
        <begin position="21"/>
        <end position="1100"/>
    </location>
</feature>
<feature type="compositionally biased region" description="Low complexity" evidence="1">
    <location>
        <begin position="382"/>
        <end position="402"/>
    </location>
</feature>
<feature type="region of interest" description="Disordered" evidence="1">
    <location>
        <begin position="414"/>
        <end position="434"/>
    </location>
</feature>
<dbReference type="Proteomes" id="UP000829925">
    <property type="component" value="Chromosome"/>
</dbReference>
<reference evidence="4 5" key="1">
    <citation type="submission" date="2022-04" db="EMBL/GenBank/DDBJ databases">
        <title>Hymenobacter sp. isolated from the air.</title>
        <authorList>
            <person name="Won M."/>
            <person name="Lee C.-M."/>
            <person name="Woen H.-Y."/>
            <person name="Kwon S.-W."/>
        </authorList>
    </citation>
    <scope>NUCLEOTIDE SEQUENCE [LARGE SCALE GENOMIC DNA]</scope>
    <source>
        <strain evidence="5">5413 J-13</strain>
    </source>
</reference>
<name>A0A8T9SQN8_9BACT</name>
<gene>
    <name evidence="4" type="ORF">MUN82_11945</name>
</gene>
<feature type="signal peptide" evidence="2">
    <location>
        <begin position="1"/>
        <end position="20"/>
    </location>
</feature>
<dbReference type="SUPFAM" id="SSF51126">
    <property type="entry name" value="Pectin lyase-like"/>
    <property type="match status" value="1"/>
</dbReference>
<organism evidence="4 5">
    <name type="scientific">Hymenobacter aerilatus</name>
    <dbReference type="NCBI Taxonomy" id="2932251"/>
    <lineage>
        <taxon>Bacteria</taxon>
        <taxon>Pseudomonadati</taxon>
        <taxon>Bacteroidota</taxon>
        <taxon>Cytophagia</taxon>
        <taxon>Cytophagales</taxon>
        <taxon>Hymenobacteraceae</taxon>
        <taxon>Hymenobacter</taxon>
    </lineage>
</organism>
<dbReference type="Pfam" id="PF18962">
    <property type="entry name" value="Por_Secre_tail"/>
    <property type="match status" value="1"/>
</dbReference>
<sequence length="1100" mass="116505">MSLGLAIITCMTLLPAAAQAQAPNITYSSPITITKGGVYSGSYRSLDSSVPCIRIATTEPVQLVNCTLAGAGDLIVSGEGADLVVRNSRGYGLEPSRTGVGRGRFVNSFRARRLWIEHNYFEQTSGLNIDRWSQSAGVSGVSQPLLVRYNQARNIDGRWRGNQGSTRASFVILNTVRSLSGVEISYNEVRNTANQSLVEDNINLYASSGTSGSPIRVHNNFVFGAYPFPATATGYTGTGMTTDGNGNASEVTAYVEAYENQFISTCNAAMNIAAGHDIYYHDNRLVTSGQLADGTRLPSTWAATSIFNYYKLPGNVFFNNRVERTVVGYMSKGGQNGRLDMSPGACASCSVQALPNPVTVDTERAEDVRWQQKLQQNGITLGPENGNTTPTVPTPPTSGNGNYVVNPSFEADGRGTESPAGWLTSTGNGTGTNASYTETYPTARTGTYHGTHYRPGSYEVYTFQTVRNLPAGQYTLRAWVKGGGGQSAAQLLVKNYGGSQRTASIGATEGGVNGNWTQVEIKDISVSGGECEVGFYSKAGGGGQWIYFDDVELVAQSGTPSAPNVAPTVSLTAAVNNLTLGNSLTMTANAADSDGSIKKVEFFSGTTKLGETASAPYQFSWKPVGIGTLSLTAVATDNDGATTTSNVVNITVVGTVVLPSPSAPVSSGSPVAGNNYIVNPSFEADGKGTESPAGWLTWTGNGTGTNASYTETYPTARTGTYHGTHYRPGSYEVYTFQTVRNLPAGQYTLRAWVKGGGGQSAAQLLVKNYGGSQRTASIGATEGGVNGNWTQVEIKDISVSGGECEVGFYSKAGGGGQWIYFDDVEFIAQTNSVSEGSNMVQNASFDNDLFPTQTPSRWSTTPGSGSSDNADYTEIYPGARSGLYHATHYRPEPYEVYTYQMVSGLANGTYTLRVWAKSSGGQSAVQLQARNYGGSQRTANIGASNTWTQIEISGIQVTNGQCEVGVYSKAGAGQWLYFDDVELVRVQQNTFSAVSSSNSTAAERLSATTAETNAASVTEFSVFPNPANVQTTIAAPFEQAGSVTISIFNLQGQEMAHYVQSVVSGSNYLPLSTANLPIGNYVLRVVGPGHNYTKRLVVAR</sequence>
<dbReference type="AlphaFoldDB" id="A0A8T9SQN8"/>
<keyword evidence="5" id="KW-1185">Reference proteome</keyword>
<dbReference type="Pfam" id="PF17957">
    <property type="entry name" value="Big_7"/>
    <property type="match status" value="1"/>
</dbReference>
<dbReference type="Gene3D" id="2.60.40.10">
    <property type="entry name" value="Immunoglobulins"/>
    <property type="match status" value="1"/>
</dbReference>